<dbReference type="AlphaFoldDB" id="A0A6L2Q4M2"/>
<evidence type="ECO:0000256" key="1">
    <source>
        <dbReference type="SAM" id="MobiDB-lite"/>
    </source>
</evidence>
<protein>
    <submittedName>
        <fullName evidence="2">Uncharacterized protein</fullName>
    </submittedName>
</protein>
<dbReference type="InParanoid" id="A0A6L2Q4M2"/>
<keyword evidence="3" id="KW-1185">Reference proteome</keyword>
<comment type="caution">
    <text evidence="2">The sequence shown here is derived from an EMBL/GenBank/DDBJ whole genome shotgun (WGS) entry which is preliminary data.</text>
</comment>
<evidence type="ECO:0000313" key="3">
    <source>
        <dbReference type="Proteomes" id="UP000502823"/>
    </source>
</evidence>
<sequence>MVLCFIKPVSKDPIVLWCSLFQTEGREGSSWPWFRMADAVPGPSRRSEYYMHEEGQPLSWDSVEKTMEETPELWKPDLWRRNGEIFPLKDDYDIQHVLQRSPGRFGSTKEIQEGRNQGDVSY</sequence>
<accession>A0A6L2Q4M2</accession>
<dbReference type="EMBL" id="BLKM01000988">
    <property type="protein sequence ID" value="GFG39696.1"/>
    <property type="molecule type" value="Genomic_DNA"/>
</dbReference>
<feature type="region of interest" description="Disordered" evidence="1">
    <location>
        <begin position="100"/>
        <end position="122"/>
    </location>
</feature>
<evidence type="ECO:0000313" key="2">
    <source>
        <dbReference type="EMBL" id="GFG39696.1"/>
    </source>
</evidence>
<organism evidence="2 3">
    <name type="scientific">Coptotermes formosanus</name>
    <name type="common">Formosan subterranean termite</name>
    <dbReference type="NCBI Taxonomy" id="36987"/>
    <lineage>
        <taxon>Eukaryota</taxon>
        <taxon>Metazoa</taxon>
        <taxon>Ecdysozoa</taxon>
        <taxon>Arthropoda</taxon>
        <taxon>Hexapoda</taxon>
        <taxon>Insecta</taxon>
        <taxon>Pterygota</taxon>
        <taxon>Neoptera</taxon>
        <taxon>Polyneoptera</taxon>
        <taxon>Dictyoptera</taxon>
        <taxon>Blattodea</taxon>
        <taxon>Blattoidea</taxon>
        <taxon>Termitoidae</taxon>
        <taxon>Rhinotermitidae</taxon>
        <taxon>Coptotermes</taxon>
    </lineage>
</organism>
<reference evidence="3" key="1">
    <citation type="submission" date="2020-01" db="EMBL/GenBank/DDBJ databases">
        <title>Draft genome sequence of the Termite Coptotermes fromosanus.</title>
        <authorList>
            <person name="Itakura S."/>
            <person name="Yosikawa Y."/>
            <person name="Umezawa K."/>
        </authorList>
    </citation>
    <scope>NUCLEOTIDE SEQUENCE [LARGE SCALE GENOMIC DNA]</scope>
</reference>
<gene>
    <name evidence="2" type="ORF">Cfor_04781</name>
</gene>
<dbReference type="OrthoDB" id="6339926at2759"/>
<name>A0A6L2Q4M2_COPFO</name>
<dbReference type="Proteomes" id="UP000502823">
    <property type="component" value="Unassembled WGS sequence"/>
</dbReference>
<proteinExistence type="predicted"/>